<evidence type="ECO:0000256" key="9">
    <source>
        <dbReference type="ARBA" id="ARBA00023136"/>
    </source>
</evidence>
<dbReference type="Pfam" id="PF02386">
    <property type="entry name" value="TrkH"/>
    <property type="match status" value="1"/>
</dbReference>
<dbReference type="PANTHER" id="PTHR32024">
    <property type="entry name" value="TRK SYSTEM POTASSIUM UPTAKE PROTEIN TRKG-RELATED"/>
    <property type="match status" value="1"/>
</dbReference>
<reference evidence="12" key="1">
    <citation type="journal article" date="2019" name="Int. J. Syst. Evol. Microbiol.">
        <title>The Global Catalogue of Microorganisms (GCM) 10K type strain sequencing project: providing services to taxonomists for standard genome sequencing and annotation.</title>
        <authorList>
            <consortium name="The Broad Institute Genomics Platform"/>
            <consortium name="The Broad Institute Genome Sequencing Center for Infectious Disease"/>
            <person name="Wu L."/>
            <person name="Ma J."/>
        </authorList>
    </citation>
    <scope>NUCLEOTIDE SEQUENCE [LARGE SCALE GENOMIC DNA]</scope>
    <source>
        <strain evidence="12">CCM 8725</strain>
    </source>
</reference>
<protein>
    <submittedName>
        <fullName evidence="11">TrkH family potassium uptake protein</fullName>
    </submittedName>
</protein>
<keyword evidence="12" id="KW-1185">Reference proteome</keyword>
<dbReference type="PANTHER" id="PTHR32024:SF1">
    <property type="entry name" value="KTR SYSTEM POTASSIUM UPTAKE PROTEIN B"/>
    <property type="match status" value="1"/>
</dbReference>
<dbReference type="InterPro" id="IPR004772">
    <property type="entry name" value="TrkH"/>
</dbReference>
<evidence type="ECO:0000313" key="11">
    <source>
        <dbReference type="EMBL" id="MFD2408315.1"/>
    </source>
</evidence>
<name>A0ABW5EZU4_9BACL</name>
<dbReference type="EMBL" id="JBHUKY010000003">
    <property type="protein sequence ID" value="MFD2408315.1"/>
    <property type="molecule type" value="Genomic_DNA"/>
</dbReference>
<feature type="transmembrane region" description="Helical" evidence="10">
    <location>
        <begin position="350"/>
        <end position="371"/>
    </location>
</feature>
<keyword evidence="6" id="KW-0630">Potassium</keyword>
<evidence type="ECO:0000256" key="3">
    <source>
        <dbReference type="ARBA" id="ARBA00022475"/>
    </source>
</evidence>
<proteinExistence type="predicted"/>
<evidence type="ECO:0000256" key="4">
    <source>
        <dbReference type="ARBA" id="ARBA00022538"/>
    </source>
</evidence>
<keyword evidence="8" id="KW-0406">Ion transport</keyword>
<feature type="transmembrane region" description="Helical" evidence="10">
    <location>
        <begin position="47"/>
        <end position="69"/>
    </location>
</feature>
<evidence type="ECO:0000256" key="1">
    <source>
        <dbReference type="ARBA" id="ARBA00004651"/>
    </source>
</evidence>
<keyword evidence="5 10" id="KW-0812">Transmembrane</keyword>
<dbReference type="Proteomes" id="UP001597448">
    <property type="component" value="Unassembled WGS sequence"/>
</dbReference>
<evidence type="ECO:0000256" key="10">
    <source>
        <dbReference type="SAM" id="Phobius"/>
    </source>
</evidence>
<feature type="transmembrane region" description="Helical" evidence="10">
    <location>
        <begin position="196"/>
        <end position="219"/>
    </location>
</feature>
<dbReference type="NCBIfam" id="TIGR00933">
    <property type="entry name" value="2a38"/>
    <property type="match status" value="1"/>
</dbReference>
<keyword evidence="2" id="KW-0813">Transport</keyword>
<keyword evidence="3" id="KW-1003">Cell membrane</keyword>
<feature type="transmembrane region" description="Helical" evidence="10">
    <location>
        <begin position="132"/>
        <end position="153"/>
    </location>
</feature>
<accession>A0ABW5EZU4</accession>
<feature type="transmembrane region" description="Helical" evidence="10">
    <location>
        <begin position="81"/>
        <end position="105"/>
    </location>
</feature>
<dbReference type="RefSeq" id="WP_209992481.1">
    <property type="nucleotide sequence ID" value="NZ_JBHUKY010000003.1"/>
</dbReference>
<feature type="transmembrane region" description="Helical" evidence="10">
    <location>
        <begin position="20"/>
        <end position="41"/>
    </location>
</feature>
<evidence type="ECO:0000256" key="8">
    <source>
        <dbReference type="ARBA" id="ARBA00023065"/>
    </source>
</evidence>
<evidence type="ECO:0000256" key="7">
    <source>
        <dbReference type="ARBA" id="ARBA00022989"/>
    </source>
</evidence>
<evidence type="ECO:0000256" key="5">
    <source>
        <dbReference type="ARBA" id="ARBA00022692"/>
    </source>
</evidence>
<keyword evidence="9 10" id="KW-0472">Membrane</keyword>
<keyword evidence="4" id="KW-0633">Potassium transport</keyword>
<evidence type="ECO:0000256" key="2">
    <source>
        <dbReference type="ARBA" id="ARBA00022448"/>
    </source>
</evidence>
<feature type="transmembrane region" description="Helical" evidence="10">
    <location>
        <begin position="414"/>
        <end position="434"/>
    </location>
</feature>
<organism evidence="11 12">
    <name type="scientific">Paenibacillus rhizoplanae</name>
    <dbReference type="NCBI Taxonomy" id="1917181"/>
    <lineage>
        <taxon>Bacteria</taxon>
        <taxon>Bacillati</taxon>
        <taxon>Bacillota</taxon>
        <taxon>Bacilli</taxon>
        <taxon>Bacillales</taxon>
        <taxon>Paenibacillaceae</taxon>
        <taxon>Paenibacillus</taxon>
    </lineage>
</organism>
<keyword evidence="7 10" id="KW-1133">Transmembrane helix</keyword>
<gene>
    <name evidence="11" type="ORF">ACFSX3_00450</name>
</gene>
<evidence type="ECO:0000313" key="12">
    <source>
        <dbReference type="Proteomes" id="UP001597448"/>
    </source>
</evidence>
<sequence>MFFNKISSFITKLKLTSSRIILLGFAVPILLGTVLLALPISSSSGLSIGWLAALFTSTSAVCVTGLVVLDTGTDFSHFGQMIILLLIQIGGLGFMTFSVLIAVIMGKKIGLKERLLIQQSSNSVTTQGVVRLSLNIFLISFIVETTGAIVLALRWAHELGTTRSIYYGIFHSVSAFNNAGFGLWPDSLSRYVGDPLVNIVISFLFIIGGIGFTVILDLYRKRRWRALSFHTKIVLITSGLLCMAGFLVIFAIELFNTKTFSTLSWSERTWAAYFQGVVTRTAGFNSIDIGAMLPASQFFMIFLMFVGASSGSTGGGIKTTTFAVLMLSIVSTIKGKTDVQLLKKRISQDIIFRALAVMTISLGVVLTATFLLSITEYAHPKDFLALLFEATSAFGTVGMSMGVTPELSPLGKCIIIITMYIGRLGPLTLALALAQKNVKQKYRYPEDKLLIG</sequence>
<feature type="transmembrane region" description="Helical" evidence="10">
    <location>
        <begin position="298"/>
        <end position="330"/>
    </location>
</feature>
<comment type="subcellular location">
    <subcellularLocation>
        <location evidence="1">Cell membrane</location>
        <topology evidence="1">Multi-pass membrane protein</topology>
    </subcellularLocation>
</comment>
<dbReference type="InterPro" id="IPR003445">
    <property type="entry name" value="Cat_transpt"/>
</dbReference>
<feature type="transmembrane region" description="Helical" evidence="10">
    <location>
        <begin position="231"/>
        <end position="252"/>
    </location>
</feature>
<evidence type="ECO:0000256" key="6">
    <source>
        <dbReference type="ARBA" id="ARBA00022958"/>
    </source>
</evidence>
<feature type="transmembrane region" description="Helical" evidence="10">
    <location>
        <begin position="165"/>
        <end position="184"/>
    </location>
</feature>
<comment type="caution">
    <text evidence="11">The sequence shown here is derived from an EMBL/GenBank/DDBJ whole genome shotgun (WGS) entry which is preliminary data.</text>
</comment>